<reference evidence="1" key="2">
    <citation type="journal article" date="2021" name="PeerJ">
        <title>Extensive microbial diversity within the chicken gut microbiome revealed by metagenomics and culture.</title>
        <authorList>
            <person name="Gilroy R."/>
            <person name="Ravi A."/>
            <person name="Getino M."/>
            <person name="Pursley I."/>
            <person name="Horton D.L."/>
            <person name="Alikhan N.F."/>
            <person name="Baker D."/>
            <person name="Gharbi K."/>
            <person name="Hall N."/>
            <person name="Watson M."/>
            <person name="Adriaenssens E.M."/>
            <person name="Foster-Nyarko E."/>
            <person name="Jarju S."/>
            <person name="Secka A."/>
            <person name="Antonio M."/>
            <person name="Oren A."/>
            <person name="Chaudhuri R.R."/>
            <person name="La Ragione R."/>
            <person name="Hildebrand F."/>
            <person name="Pallen M.J."/>
        </authorList>
    </citation>
    <scope>NUCLEOTIDE SEQUENCE</scope>
    <source>
        <strain evidence="1">ChiSxjej1B13-7958</strain>
    </source>
</reference>
<dbReference type="EMBL" id="DVGZ01000064">
    <property type="protein sequence ID" value="HIR47253.1"/>
    <property type="molecule type" value="Genomic_DNA"/>
</dbReference>
<gene>
    <name evidence="1" type="ORF">IAB89_06285</name>
</gene>
<dbReference type="AlphaFoldDB" id="A0A9D1AN41"/>
<protein>
    <submittedName>
        <fullName evidence="1">Uncharacterized protein</fullName>
    </submittedName>
</protein>
<sequence length="135" mass="15208">MLSEQTVMSALVTERKMYTALTELLETTGELSEALSRQDQVSFQLYLGMRQDTLNQLAECKAILKKQCADLPEKEGNALRQILSGEAPQDGGAQRLADQVRRNRELWQKAVLADRLANQRLGVKKSFYAGKRSHI</sequence>
<evidence type="ECO:0000313" key="2">
    <source>
        <dbReference type="Proteomes" id="UP000824242"/>
    </source>
</evidence>
<accession>A0A9D1AN41</accession>
<evidence type="ECO:0000313" key="1">
    <source>
        <dbReference type="EMBL" id="HIR47253.1"/>
    </source>
</evidence>
<comment type="caution">
    <text evidence="1">The sequence shown here is derived from an EMBL/GenBank/DDBJ whole genome shotgun (WGS) entry which is preliminary data.</text>
</comment>
<proteinExistence type="predicted"/>
<reference evidence="1" key="1">
    <citation type="submission" date="2020-10" db="EMBL/GenBank/DDBJ databases">
        <authorList>
            <person name="Gilroy R."/>
        </authorList>
    </citation>
    <scope>NUCLEOTIDE SEQUENCE</scope>
    <source>
        <strain evidence="1">ChiSxjej1B13-7958</strain>
    </source>
</reference>
<name>A0A9D1AN41_9FIRM</name>
<organism evidence="1 2">
    <name type="scientific">Candidatus Caccousia avicola</name>
    <dbReference type="NCBI Taxonomy" id="2840721"/>
    <lineage>
        <taxon>Bacteria</taxon>
        <taxon>Bacillati</taxon>
        <taxon>Bacillota</taxon>
        <taxon>Clostridia</taxon>
        <taxon>Eubacteriales</taxon>
        <taxon>Oscillospiraceae</taxon>
        <taxon>Oscillospiraceae incertae sedis</taxon>
        <taxon>Candidatus Caccousia</taxon>
    </lineage>
</organism>
<dbReference type="Proteomes" id="UP000824242">
    <property type="component" value="Unassembled WGS sequence"/>
</dbReference>